<reference evidence="1" key="1">
    <citation type="journal article" date="2023" name="Mol. Phylogenet. Evol.">
        <title>Genome-scale phylogeny and comparative genomics of the fungal order Sordariales.</title>
        <authorList>
            <person name="Hensen N."/>
            <person name="Bonometti L."/>
            <person name="Westerberg I."/>
            <person name="Brannstrom I.O."/>
            <person name="Guillou S."/>
            <person name="Cros-Aarteil S."/>
            <person name="Calhoun S."/>
            <person name="Haridas S."/>
            <person name="Kuo A."/>
            <person name="Mondo S."/>
            <person name="Pangilinan J."/>
            <person name="Riley R."/>
            <person name="LaButti K."/>
            <person name="Andreopoulos B."/>
            <person name="Lipzen A."/>
            <person name="Chen C."/>
            <person name="Yan M."/>
            <person name="Daum C."/>
            <person name="Ng V."/>
            <person name="Clum A."/>
            <person name="Steindorff A."/>
            <person name="Ohm R.A."/>
            <person name="Martin F."/>
            <person name="Silar P."/>
            <person name="Natvig D.O."/>
            <person name="Lalanne C."/>
            <person name="Gautier V."/>
            <person name="Ament-Velasquez S.L."/>
            <person name="Kruys A."/>
            <person name="Hutchinson M.I."/>
            <person name="Powell A.J."/>
            <person name="Barry K."/>
            <person name="Miller A.N."/>
            <person name="Grigoriev I.V."/>
            <person name="Debuchy R."/>
            <person name="Gladieux P."/>
            <person name="Hiltunen Thoren M."/>
            <person name="Johannesson H."/>
        </authorList>
    </citation>
    <scope>NUCLEOTIDE SEQUENCE</scope>
    <source>
        <strain evidence="1">CBS 958.72</strain>
    </source>
</reference>
<dbReference type="EMBL" id="JAULSN010000007">
    <property type="protein sequence ID" value="KAK3366811.1"/>
    <property type="molecule type" value="Genomic_DNA"/>
</dbReference>
<keyword evidence="2" id="KW-1185">Reference proteome</keyword>
<comment type="caution">
    <text evidence="1">The sequence shown here is derived from an EMBL/GenBank/DDBJ whole genome shotgun (WGS) entry which is preliminary data.</text>
</comment>
<evidence type="ECO:0000313" key="1">
    <source>
        <dbReference type="EMBL" id="KAK3366811.1"/>
    </source>
</evidence>
<name>A0AAE0K023_9PEZI</name>
<gene>
    <name evidence="1" type="ORF">B0T24DRAFT_368482</name>
</gene>
<proteinExistence type="predicted"/>
<sequence length="174" mass="18776">MASPPDPDPDPDPDTNSLDRKAYLVAFLPSPMFPAHWALWIPSATDQQAGTLINVRGDPRNGFAHEFERGYRPRSCESRPLLLELGTIADHGAVVPDGPTVPGLDIVASNDVERLALSIPPPSPSLTPAGSNPRPARVAIRNCQTWLHQLVDGMIEHAFIDSAAKEILSSAPQH</sequence>
<dbReference type="Proteomes" id="UP001287356">
    <property type="component" value="Unassembled WGS sequence"/>
</dbReference>
<dbReference type="InterPro" id="IPR046670">
    <property type="entry name" value="DUF6540"/>
</dbReference>
<accession>A0AAE0K023</accession>
<dbReference type="AlphaFoldDB" id="A0AAE0K023"/>
<dbReference type="Pfam" id="PF20174">
    <property type="entry name" value="DUF6540"/>
    <property type="match status" value="1"/>
</dbReference>
<reference evidence="1" key="2">
    <citation type="submission" date="2023-06" db="EMBL/GenBank/DDBJ databases">
        <authorList>
            <consortium name="Lawrence Berkeley National Laboratory"/>
            <person name="Haridas S."/>
            <person name="Hensen N."/>
            <person name="Bonometti L."/>
            <person name="Westerberg I."/>
            <person name="Brannstrom I.O."/>
            <person name="Guillou S."/>
            <person name="Cros-Aarteil S."/>
            <person name="Calhoun S."/>
            <person name="Kuo A."/>
            <person name="Mondo S."/>
            <person name="Pangilinan J."/>
            <person name="Riley R."/>
            <person name="Labutti K."/>
            <person name="Andreopoulos B."/>
            <person name="Lipzen A."/>
            <person name="Chen C."/>
            <person name="Yanf M."/>
            <person name="Daum C."/>
            <person name="Ng V."/>
            <person name="Clum A."/>
            <person name="Steindorff A."/>
            <person name="Ohm R."/>
            <person name="Martin F."/>
            <person name="Silar P."/>
            <person name="Natvig D."/>
            <person name="Lalanne C."/>
            <person name="Gautier V."/>
            <person name="Ament-Velasquez S.L."/>
            <person name="Kruys A."/>
            <person name="Hutchinson M.I."/>
            <person name="Powell A.J."/>
            <person name="Barry K."/>
            <person name="Miller A.N."/>
            <person name="Grigoriev I.V."/>
            <person name="Debuchy R."/>
            <person name="Gladieux P."/>
            <person name="Thoren M.H."/>
            <person name="Johannesson H."/>
        </authorList>
    </citation>
    <scope>NUCLEOTIDE SEQUENCE</scope>
    <source>
        <strain evidence="1">CBS 958.72</strain>
    </source>
</reference>
<evidence type="ECO:0000313" key="2">
    <source>
        <dbReference type="Proteomes" id="UP001287356"/>
    </source>
</evidence>
<protein>
    <submittedName>
        <fullName evidence="1">Uncharacterized protein</fullName>
    </submittedName>
</protein>
<organism evidence="1 2">
    <name type="scientific">Lasiosphaeria ovina</name>
    <dbReference type="NCBI Taxonomy" id="92902"/>
    <lineage>
        <taxon>Eukaryota</taxon>
        <taxon>Fungi</taxon>
        <taxon>Dikarya</taxon>
        <taxon>Ascomycota</taxon>
        <taxon>Pezizomycotina</taxon>
        <taxon>Sordariomycetes</taxon>
        <taxon>Sordariomycetidae</taxon>
        <taxon>Sordariales</taxon>
        <taxon>Lasiosphaeriaceae</taxon>
        <taxon>Lasiosphaeria</taxon>
    </lineage>
</organism>